<proteinExistence type="predicted"/>
<sequence>MDAKVNDRPMYQAKPLSELISSITCLLSDNDINLLKAKQQERKTMAVSRSVGKFVKPFTRDEMTQACHDIAASRKLSPRRQMQSKSTSKKRTWNSSVKVECKTKSVTANGQMKNTNVRKKLNFQPKQVTYSRKTVLNPETPTFAKPAPKIKKPLDFMGLM</sequence>
<gene>
    <name evidence="2" type="ORF">LSINAPIS_LOCUS2118</name>
</gene>
<name>A0A5E4PSC0_9NEOP</name>
<evidence type="ECO:0000256" key="1">
    <source>
        <dbReference type="SAM" id="MobiDB-lite"/>
    </source>
</evidence>
<reference evidence="2 3" key="1">
    <citation type="submission" date="2017-07" db="EMBL/GenBank/DDBJ databases">
        <authorList>
            <person name="Talla V."/>
            <person name="Backstrom N."/>
        </authorList>
    </citation>
    <scope>NUCLEOTIDE SEQUENCE [LARGE SCALE GENOMIC DNA]</scope>
</reference>
<protein>
    <submittedName>
        <fullName evidence="2">Uncharacterized protein</fullName>
    </submittedName>
</protein>
<evidence type="ECO:0000313" key="2">
    <source>
        <dbReference type="EMBL" id="VVC88850.1"/>
    </source>
</evidence>
<dbReference type="AlphaFoldDB" id="A0A5E4PSC0"/>
<evidence type="ECO:0000313" key="3">
    <source>
        <dbReference type="Proteomes" id="UP000324832"/>
    </source>
</evidence>
<organism evidence="2 3">
    <name type="scientific">Leptidea sinapis</name>
    <dbReference type="NCBI Taxonomy" id="189913"/>
    <lineage>
        <taxon>Eukaryota</taxon>
        <taxon>Metazoa</taxon>
        <taxon>Ecdysozoa</taxon>
        <taxon>Arthropoda</taxon>
        <taxon>Hexapoda</taxon>
        <taxon>Insecta</taxon>
        <taxon>Pterygota</taxon>
        <taxon>Neoptera</taxon>
        <taxon>Endopterygota</taxon>
        <taxon>Lepidoptera</taxon>
        <taxon>Glossata</taxon>
        <taxon>Ditrysia</taxon>
        <taxon>Papilionoidea</taxon>
        <taxon>Pieridae</taxon>
        <taxon>Dismorphiinae</taxon>
        <taxon>Leptidea</taxon>
    </lineage>
</organism>
<accession>A0A5E4PSC0</accession>
<dbReference type="Proteomes" id="UP000324832">
    <property type="component" value="Unassembled WGS sequence"/>
</dbReference>
<feature type="region of interest" description="Disordered" evidence="1">
    <location>
        <begin position="74"/>
        <end position="96"/>
    </location>
</feature>
<dbReference type="EMBL" id="FZQP02000404">
    <property type="protein sequence ID" value="VVC88850.1"/>
    <property type="molecule type" value="Genomic_DNA"/>
</dbReference>
<keyword evidence="3" id="KW-1185">Reference proteome</keyword>